<accession>A0A9D0ZL37</accession>
<reference evidence="4" key="1">
    <citation type="submission" date="2020-10" db="EMBL/GenBank/DDBJ databases">
        <authorList>
            <person name="Gilroy R."/>
        </authorList>
    </citation>
    <scope>NUCLEOTIDE SEQUENCE</scope>
    <source>
        <strain evidence="4">ChiSjej6B24-2974</strain>
    </source>
</reference>
<dbReference type="InterPro" id="IPR011032">
    <property type="entry name" value="GroES-like_sf"/>
</dbReference>
<dbReference type="AlphaFoldDB" id="A0A9D0ZL37"/>
<dbReference type="Pfam" id="PF08240">
    <property type="entry name" value="ADH_N"/>
    <property type="match status" value="1"/>
</dbReference>
<sequence length="328" mass="35466">MRAIVYQKAGCVRLEERPIPQIRPGWTLIRVANAGICGSDMTILAGKHPRAKAPLILGHEFSGFVASPHPSLPEGTLVSVYPHISCNVCNACRRGLYYSCETLRILGIDLDGGMAEFSLVPQDALYAVPHGMTPQMAAFIEPISIGVHAARKALYQPGDSVLLFGAGGIGLSCALTLRRFGADRILLCEPDAGRCALARKMGFDVIPCDARLADEIAERFPLGADLVVDCAGHPSVASLLPDVVRIGGRILIVAGYKEPPSMNFQKGMMREFSIAFTRNSARDDFETAIRLASIEPHYAELLNCILPSDRAQEGFAKPEGALKVMFEF</sequence>
<gene>
    <name evidence="4" type="ORF">IAA52_05920</name>
</gene>
<name>A0A9D0ZL37_9FIRM</name>
<dbReference type="SUPFAM" id="SSF50129">
    <property type="entry name" value="GroES-like"/>
    <property type="match status" value="1"/>
</dbReference>
<keyword evidence="1" id="KW-0560">Oxidoreductase</keyword>
<dbReference type="PANTHER" id="PTHR43401">
    <property type="entry name" value="L-THREONINE 3-DEHYDROGENASE"/>
    <property type="match status" value="1"/>
</dbReference>
<dbReference type="Gene3D" id="3.40.50.720">
    <property type="entry name" value="NAD(P)-binding Rossmann-like Domain"/>
    <property type="match status" value="1"/>
</dbReference>
<evidence type="ECO:0000256" key="1">
    <source>
        <dbReference type="ARBA" id="ARBA00023002"/>
    </source>
</evidence>
<evidence type="ECO:0000313" key="4">
    <source>
        <dbReference type="EMBL" id="HIQ82623.1"/>
    </source>
</evidence>
<dbReference type="Pfam" id="PF00107">
    <property type="entry name" value="ADH_zinc_N"/>
    <property type="match status" value="1"/>
</dbReference>
<dbReference type="InterPro" id="IPR013149">
    <property type="entry name" value="ADH-like_C"/>
</dbReference>
<evidence type="ECO:0000259" key="3">
    <source>
        <dbReference type="Pfam" id="PF08240"/>
    </source>
</evidence>
<feature type="domain" description="Alcohol dehydrogenase-like C-terminal" evidence="2">
    <location>
        <begin position="168"/>
        <end position="292"/>
    </location>
</feature>
<dbReference type="EMBL" id="DVFZ01000056">
    <property type="protein sequence ID" value="HIQ82623.1"/>
    <property type="molecule type" value="Genomic_DNA"/>
</dbReference>
<reference evidence="4" key="2">
    <citation type="journal article" date="2021" name="PeerJ">
        <title>Extensive microbial diversity within the chicken gut microbiome revealed by metagenomics and culture.</title>
        <authorList>
            <person name="Gilroy R."/>
            <person name="Ravi A."/>
            <person name="Getino M."/>
            <person name="Pursley I."/>
            <person name="Horton D.L."/>
            <person name="Alikhan N.F."/>
            <person name="Baker D."/>
            <person name="Gharbi K."/>
            <person name="Hall N."/>
            <person name="Watson M."/>
            <person name="Adriaenssens E.M."/>
            <person name="Foster-Nyarko E."/>
            <person name="Jarju S."/>
            <person name="Secka A."/>
            <person name="Antonio M."/>
            <person name="Oren A."/>
            <person name="Chaudhuri R.R."/>
            <person name="La Ragione R."/>
            <person name="Hildebrand F."/>
            <person name="Pallen M.J."/>
        </authorList>
    </citation>
    <scope>NUCLEOTIDE SEQUENCE</scope>
    <source>
        <strain evidence="4">ChiSjej6B24-2974</strain>
    </source>
</reference>
<dbReference type="InterPro" id="IPR013154">
    <property type="entry name" value="ADH-like_N"/>
</dbReference>
<protein>
    <submittedName>
        <fullName evidence="4">Alcohol dehydrogenase catalytic domain-containing protein</fullName>
    </submittedName>
</protein>
<dbReference type="InterPro" id="IPR036291">
    <property type="entry name" value="NAD(P)-bd_dom_sf"/>
</dbReference>
<dbReference type="Gene3D" id="3.90.180.10">
    <property type="entry name" value="Medium-chain alcohol dehydrogenases, catalytic domain"/>
    <property type="match status" value="1"/>
</dbReference>
<dbReference type="InterPro" id="IPR050129">
    <property type="entry name" value="Zn_alcohol_dh"/>
</dbReference>
<proteinExistence type="predicted"/>
<feature type="domain" description="Alcohol dehydrogenase-like N-terminal" evidence="3">
    <location>
        <begin position="24"/>
        <end position="129"/>
    </location>
</feature>
<evidence type="ECO:0000259" key="2">
    <source>
        <dbReference type="Pfam" id="PF00107"/>
    </source>
</evidence>
<organism evidence="4 5">
    <name type="scientific">Candidatus Pullichristensenella stercorigallinarum</name>
    <dbReference type="NCBI Taxonomy" id="2840909"/>
    <lineage>
        <taxon>Bacteria</taxon>
        <taxon>Bacillati</taxon>
        <taxon>Bacillota</taxon>
        <taxon>Clostridia</taxon>
        <taxon>Candidatus Pullichristensenella</taxon>
    </lineage>
</organism>
<dbReference type="Proteomes" id="UP000824260">
    <property type="component" value="Unassembled WGS sequence"/>
</dbReference>
<dbReference type="SUPFAM" id="SSF51735">
    <property type="entry name" value="NAD(P)-binding Rossmann-fold domains"/>
    <property type="match status" value="1"/>
</dbReference>
<evidence type="ECO:0000313" key="5">
    <source>
        <dbReference type="Proteomes" id="UP000824260"/>
    </source>
</evidence>
<comment type="caution">
    <text evidence="4">The sequence shown here is derived from an EMBL/GenBank/DDBJ whole genome shotgun (WGS) entry which is preliminary data.</text>
</comment>
<dbReference type="GO" id="GO:0016491">
    <property type="term" value="F:oxidoreductase activity"/>
    <property type="evidence" value="ECO:0007669"/>
    <property type="project" value="UniProtKB-KW"/>
</dbReference>
<dbReference type="PANTHER" id="PTHR43401:SF2">
    <property type="entry name" value="L-THREONINE 3-DEHYDROGENASE"/>
    <property type="match status" value="1"/>
</dbReference>